<comment type="caution">
    <text evidence="1">The sequence shown here is derived from an EMBL/GenBank/DDBJ whole genome shotgun (WGS) entry which is preliminary data.</text>
</comment>
<evidence type="ECO:0000313" key="2">
    <source>
        <dbReference type="Proteomes" id="UP001596083"/>
    </source>
</evidence>
<evidence type="ECO:0000313" key="1">
    <source>
        <dbReference type="EMBL" id="MFC5720011.1"/>
    </source>
</evidence>
<proteinExistence type="predicted"/>
<protein>
    <submittedName>
        <fullName evidence="1">Uncharacterized protein</fullName>
    </submittedName>
</protein>
<gene>
    <name evidence="1" type="ORF">ACFP1Z_07480</name>
</gene>
<dbReference type="RefSeq" id="WP_390315120.1">
    <property type="nucleotide sequence ID" value="NZ_JBHSPB010000004.1"/>
</dbReference>
<keyword evidence="2" id="KW-1185">Reference proteome</keyword>
<organism evidence="1 2">
    <name type="scientific">Streptomyces gamaensis</name>
    <dbReference type="NCBI Taxonomy" id="1763542"/>
    <lineage>
        <taxon>Bacteria</taxon>
        <taxon>Bacillati</taxon>
        <taxon>Actinomycetota</taxon>
        <taxon>Actinomycetes</taxon>
        <taxon>Kitasatosporales</taxon>
        <taxon>Streptomycetaceae</taxon>
        <taxon>Streptomyces</taxon>
    </lineage>
</organism>
<dbReference type="EMBL" id="JBHSPB010000004">
    <property type="protein sequence ID" value="MFC5720011.1"/>
    <property type="molecule type" value="Genomic_DNA"/>
</dbReference>
<reference evidence="2" key="1">
    <citation type="journal article" date="2019" name="Int. J. Syst. Evol. Microbiol.">
        <title>The Global Catalogue of Microorganisms (GCM) 10K type strain sequencing project: providing services to taxonomists for standard genome sequencing and annotation.</title>
        <authorList>
            <consortium name="The Broad Institute Genomics Platform"/>
            <consortium name="The Broad Institute Genome Sequencing Center for Infectious Disease"/>
            <person name="Wu L."/>
            <person name="Ma J."/>
        </authorList>
    </citation>
    <scope>NUCLEOTIDE SEQUENCE [LARGE SCALE GENOMIC DNA]</scope>
    <source>
        <strain evidence="2">CGMCC 4.7304</strain>
    </source>
</reference>
<sequence>MVNVWADGIPEQQELRSCDECRRIYDGYCEAARQGDGEAGWKWTVERFRHYWRAHA</sequence>
<name>A0ABW0YTZ5_9ACTN</name>
<accession>A0ABW0YTZ5</accession>
<dbReference type="Proteomes" id="UP001596083">
    <property type="component" value="Unassembled WGS sequence"/>
</dbReference>